<name>A0A8T2KM41_ASTMX</name>
<dbReference type="Proteomes" id="UP000752171">
    <property type="component" value="Unassembled WGS sequence"/>
</dbReference>
<reference evidence="8 9" key="1">
    <citation type="submission" date="2021-07" db="EMBL/GenBank/DDBJ databases">
        <authorList>
            <person name="Imarazene B."/>
            <person name="Zahm M."/>
            <person name="Klopp C."/>
            <person name="Cabau C."/>
            <person name="Beille S."/>
            <person name="Jouanno E."/>
            <person name="Castinel A."/>
            <person name="Lluch J."/>
            <person name="Gil L."/>
            <person name="Kuchtly C."/>
            <person name="Lopez Roques C."/>
            <person name="Donnadieu C."/>
            <person name="Parrinello H."/>
            <person name="Journot L."/>
            <person name="Du K."/>
            <person name="Schartl M."/>
            <person name="Retaux S."/>
            <person name="Guiguen Y."/>
        </authorList>
    </citation>
    <scope>NUCLEOTIDE SEQUENCE [LARGE SCALE GENOMIC DNA]</scope>
    <source>
        <strain evidence="8">Pach_M1</strain>
        <tissue evidence="8">Testis</tissue>
    </source>
</reference>
<dbReference type="PROSITE" id="PS50041">
    <property type="entry name" value="C_TYPE_LECTIN_2"/>
    <property type="match status" value="1"/>
</dbReference>
<evidence type="ECO:0000256" key="4">
    <source>
        <dbReference type="SAM" id="Coils"/>
    </source>
</evidence>
<dbReference type="GO" id="GO:0030246">
    <property type="term" value="F:carbohydrate binding"/>
    <property type="evidence" value="ECO:0007669"/>
    <property type="project" value="UniProtKB-KW"/>
</dbReference>
<evidence type="ECO:0000259" key="7">
    <source>
        <dbReference type="PROSITE" id="PS50041"/>
    </source>
</evidence>
<evidence type="ECO:0000313" key="9">
    <source>
        <dbReference type="Proteomes" id="UP000752171"/>
    </source>
</evidence>
<keyword evidence="6" id="KW-1133">Transmembrane helix</keyword>
<dbReference type="InterPro" id="IPR001304">
    <property type="entry name" value="C-type_lectin-like"/>
</dbReference>
<dbReference type="SUPFAM" id="SSF56436">
    <property type="entry name" value="C-type lectin-like"/>
    <property type="match status" value="1"/>
</dbReference>
<keyword evidence="2" id="KW-1015">Disulfide bond</keyword>
<dbReference type="PANTHER" id="PTHR46490:SF6">
    <property type="entry name" value="ASIALOGLYCOPROTEIN RECEPTOR 1-LIKE-RELATED"/>
    <property type="match status" value="1"/>
</dbReference>
<dbReference type="EMBL" id="JAICCE010000025">
    <property type="protein sequence ID" value="KAG9259777.1"/>
    <property type="molecule type" value="Genomic_DNA"/>
</dbReference>
<feature type="coiled-coil region" evidence="4">
    <location>
        <begin position="98"/>
        <end position="139"/>
    </location>
</feature>
<feature type="compositionally biased region" description="Basic and acidic residues" evidence="5">
    <location>
        <begin position="33"/>
        <end position="52"/>
    </location>
</feature>
<evidence type="ECO:0000256" key="5">
    <source>
        <dbReference type="SAM" id="MobiDB-lite"/>
    </source>
</evidence>
<dbReference type="PANTHER" id="PTHR46490">
    <property type="entry name" value="C-TYPE LECTIN DOMAIN FAMILY 12 MEMBER A-RELATED"/>
    <property type="match status" value="1"/>
</dbReference>
<sequence length="272" mass="31671">MSENIYSNEMSIEELNSGDKVEMMVEIYESTDTIRDHDHNTEVKGGEPEETKLKRKPQTEQGGDTHTAESRRYRLAAVGLVLLCVLLLLTIILLCIRLNNLTGERNQLQASYTRMTADRDQLQTNYTNMTAERDQNKRRLSTMVNYTQQEWRVFNTSLYYVSTEWKSWTESRDDCIKRGSDLLIINSREEQEFIVKKLSSSQVWIGLSGSETEGVWKWVDGSGLTIRFWYSGEPNSRKDEKCVVTGYWNGKNWAQYSCKTPHIWVCERSIFN</sequence>
<keyword evidence="6" id="KW-0472">Membrane</keyword>
<dbReference type="InterPro" id="IPR016186">
    <property type="entry name" value="C-type_lectin-like/link_sf"/>
</dbReference>
<evidence type="ECO:0000256" key="2">
    <source>
        <dbReference type="ARBA" id="ARBA00023157"/>
    </source>
</evidence>
<dbReference type="Pfam" id="PF00059">
    <property type="entry name" value="Lectin_C"/>
    <property type="match status" value="1"/>
</dbReference>
<evidence type="ECO:0000256" key="3">
    <source>
        <dbReference type="ARBA" id="ARBA00023180"/>
    </source>
</evidence>
<protein>
    <submittedName>
        <fullName evidence="8">CD209 antigen-like protein E</fullName>
    </submittedName>
</protein>
<feature type="region of interest" description="Disordered" evidence="5">
    <location>
        <begin position="33"/>
        <end position="68"/>
    </location>
</feature>
<dbReference type="InterPro" id="IPR052309">
    <property type="entry name" value="C-type_Lectin_Domain_Fam1"/>
</dbReference>
<evidence type="ECO:0000256" key="6">
    <source>
        <dbReference type="SAM" id="Phobius"/>
    </source>
</evidence>
<dbReference type="SMART" id="SM00034">
    <property type="entry name" value="CLECT"/>
    <property type="match status" value="1"/>
</dbReference>
<feature type="domain" description="C-type lectin" evidence="7">
    <location>
        <begin position="154"/>
        <end position="267"/>
    </location>
</feature>
<evidence type="ECO:0000313" key="8">
    <source>
        <dbReference type="EMBL" id="KAG9259777.1"/>
    </source>
</evidence>
<keyword evidence="3" id="KW-0325">Glycoprotein</keyword>
<dbReference type="CDD" id="cd03590">
    <property type="entry name" value="CLECT_DC-SIGN_like"/>
    <property type="match status" value="1"/>
</dbReference>
<dbReference type="Gene3D" id="3.10.100.10">
    <property type="entry name" value="Mannose-Binding Protein A, subunit A"/>
    <property type="match status" value="1"/>
</dbReference>
<proteinExistence type="predicted"/>
<keyword evidence="6" id="KW-0812">Transmembrane</keyword>
<dbReference type="Gene3D" id="1.20.5.400">
    <property type="match status" value="1"/>
</dbReference>
<keyword evidence="1" id="KW-0430">Lectin</keyword>
<gene>
    <name evidence="8" type="primary">CLEC17A</name>
    <name evidence="8" type="ORF">AMEX_G27322</name>
</gene>
<keyword evidence="4" id="KW-0175">Coiled coil</keyword>
<dbReference type="InterPro" id="IPR016187">
    <property type="entry name" value="CTDL_fold"/>
</dbReference>
<dbReference type="AlphaFoldDB" id="A0A8T2KM41"/>
<evidence type="ECO:0000256" key="1">
    <source>
        <dbReference type="ARBA" id="ARBA00022734"/>
    </source>
</evidence>
<organism evidence="8 9">
    <name type="scientific">Astyanax mexicanus</name>
    <name type="common">Blind cave fish</name>
    <name type="synonym">Astyanax fasciatus mexicanus</name>
    <dbReference type="NCBI Taxonomy" id="7994"/>
    <lineage>
        <taxon>Eukaryota</taxon>
        <taxon>Metazoa</taxon>
        <taxon>Chordata</taxon>
        <taxon>Craniata</taxon>
        <taxon>Vertebrata</taxon>
        <taxon>Euteleostomi</taxon>
        <taxon>Actinopterygii</taxon>
        <taxon>Neopterygii</taxon>
        <taxon>Teleostei</taxon>
        <taxon>Ostariophysi</taxon>
        <taxon>Characiformes</taxon>
        <taxon>Characoidei</taxon>
        <taxon>Acestrorhamphidae</taxon>
        <taxon>Acestrorhamphinae</taxon>
        <taxon>Astyanax</taxon>
    </lineage>
</organism>
<comment type="caution">
    <text evidence="8">The sequence shown here is derived from an EMBL/GenBank/DDBJ whole genome shotgun (WGS) entry which is preliminary data.</text>
</comment>
<dbReference type="InterPro" id="IPR033989">
    <property type="entry name" value="CD209-like_CTLD"/>
</dbReference>
<accession>A0A8T2KM41</accession>
<feature type="transmembrane region" description="Helical" evidence="6">
    <location>
        <begin position="75"/>
        <end position="96"/>
    </location>
</feature>